<evidence type="ECO:0000256" key="1">
    <source>
        <dbReference type="SAM" id="MobiDB-lite"/>
    </source>
</evidence>
<accession>A0ABN7WDB0</accession>
<organism evidence="2 3">
    <name type="scientific">Gigaspora margarita</name>
    <dbReference type="NCBI Taxonomy" id="4874"/>
    <lineage>
        <taxon>Eukaryota</taxon>
        <taxon>Fungi</taxon>
        <taxon>Fungi incertae sedis</taxon>
        <taxon>Mucoromycota</taxon>
        <taxon>Glomeromycotina</taxon>
        <taxon>Glomeromycetes</taxon>
        <taxon>Diversisporales</taxon>
        <taxon>Gigasporaceae</taxon>
        <taxon>Gigaspora</taxon>
    </lineage>
</organism>
<feature type="non-terminal residue" evidence="2">
    <location>
        <position position="1"/>
    </location>
</feature>
<evidence type="ECO:0000313" key="3">
    <source>
        <dbReference type="Proteomes" id="UP000789901"/>
    </source>
</evidence>
<keyword evidence="3" id="KW-1185">Reference proteome</keyword>
<protein>
    <submittedName>
        <fullName evidence="2">42744_t:CDS:1</fullName>
    </submittedName>
</protein>
<sequence>NNLFLETDGTQTQTRSYLDKSLTFLRVYYWRSVKSSSNCLILKITVPSASELGKPVLASKKNGELQPRESALEDKEDDDDNTNLIDVSKGSYLISKFIESVVGL</sequence>
<dbReference type="EMBL" id="CAJVQB010039733">
    <property type="protein sequence ID" value="CAG8827651.1"/>
    <property type="molecule type" value="Genomic_DNA"/>
</dbReference>
<name>A0ABN7WDB0_GIGMA</name>
<feature type="compositionally biased region" description="Basic and acidic residues" evidence="1">
    <location>
        <begin position="61"/>
        <end position="73"/>
    </location>
</feature>
<evidence type="ECO:0000313" key="2">
    <source>
        <dbReference type="EMBL" id="CAG8827651.1"/>
    </source>
</evidence>
<comment type="caution">
    <text evidence="2">The sequence shown here is derived from an EMBL/GenBank/DDBJ whole genome shotgun (WGS) entry which is preliminary data.</text>
</comment>
<dbReference type="Proteomes" id="UP000789901">
    <property type="component" value="Unassembled WGS sequence"/>
</dbReference>
<gene>
    <name evidence="2" type="ORF">GMARGA_LOCUS29473</name>
</gene>
<reference evidence="2 3" key="1">
    <citation type="submission" date="2021-06" db="EMBL/GenBank/DDBJ databases">
        <authorList>
            <person name="Kallberg Y."/>
            <person name="Tangrot J."/>
            <person name="Rosling A."/>
        </authorList>
    </citation>
    <scope>NUCLEOTIDE SEQUENCE [LARGE SCALE GENOMIC DNA]</scope>
    <source>
        <strain evidence="2 3">120-4 pot B 10/14</strain>
    </source>
</reference>
<proteinExistence type="predicted"/>
<feature type="region of interest" description="Disordered" evidence="1">
    <location>
        <begin position="58"/>
        <end position="82"/>
    </location>
</feature>